<reference evidence="1" key="1">
    <citation type="submission" date="2021-02" db="EMBL/GenBank/DDBJ databases">
        <title>Draft genome sequence of Microbispora sp. RL4-1S isolated from rice leaves in Thailand.</title>
        <authorList>
            <person name="Muangham S."/>
            <person name="Duangmal K."/>
        </authorList>
    </citation>
    <scope>NUCLEOTIDE SEQUENCE</scope>
    <source>
        <strain evidence="1">RL4-1S</strain>
    </source>
</reference>
<comment type="caution">
    <text evidence="1">The sequence shown here is derived from an EMBL/GenBank/DDBJ whole genome shotgun (WGS) entry which is preliminary data.</text>
</comment>
<sequence length="136" mass="14860">MRRWDDDERLTGIADGSAMEPSVTRLLDAMRRDGWIAEDPQAHLLPHLRRACGAEWLLTGDRLLDDGVYEVHVSLAGDQEGVHVHRDAIRLLSAIAEPVFFVRQAGAGVFECVTGVLDGDAPGFASHGHLVRLVVA</sequence>
<organism evidence="1 2">
    <name type="scientific">Microbispora oryzae</name>
    <dbReference type="NCBI Taxonomy" id="2806554"/>
    <lineage>
        <taxon>Bacteria</taxon>
        <taxon>Bacillati</taxon>
        <taxon>Actinomycetota</taxon>
        <taxon>Actinomycetes</taxon>
        <taxon>Streptosporangiales</taxon>
        <taxon>Streptosporangiaceae</taxon>
        <taxon>Microbispora</taxon>
    </lineage>
</organism>
<proteinExistence type="predicted"/>
<dbReference type="Proteomes" id="UP000674234">
    <property type="component" value="Unassembled WGS sequence"/>
</dbReference>
<keyword evidence="2" id="KW-1185">Reference proteome</keyword>
<dbReference type="AlphaFoldDB" id="A0A940WQP5"/>
<name>A0A940WQP5_9ACTN</name>
<protein>
    <submittedName>
        <fullName evidence="1">Uncharacterized protein</fullName>
    </submittedName>
</protein>
<dbReference type="EMBL" id="JAFCNB010000007">
    <property type="protein sequence ID" value="MBP2705351.1"/>
    <property type="molecule type" value="Genomic_DNA"/>
</dbReference>
<dbReference type="RefSeq" id="WP_210156623.1">
    <property type="nucleotide sequence ID" value="NZ_JAFCNB010000007.1"/>
</dbReference>
<accession>A0A940WQP5</accession>
<evidence type="ECO:0000313" key="1">
    <source>
        <dbReference type="EMBL" id="MBP2705351.1"/>
    </source>
</evidence>
<gene>
    <name evidence="1" type="ORF">JOL79_16160</name>
</gene>
<evidence type="ECO:0000313" key="2">
    <source>
        <dbReference type="Proteomes" id="UP000674234"/>
    </source>
</evidence>